<dbReference type="AlphaFoldDB" id="A0A1N7H2R8"/>
<evidence type="ECO:0000313" key="3">
    <source>
        <dbReference type="Proteomes" id="UP000186218"/>
    </source>
</evidence>
<dbReference type="GO" id="GO:0005737">
    <property type="term" value="C:cytoplasm"/>
    <property type="evidence" value="ECO:0007669"/>
    <property type="project" value="TreeGrafter"/>
</dbReference>
<dbReference type="InterPro" id="IPR036291">
    <property type="entry name" value="NAD(P)-bd_dom_sf"/>
</dbReference>
<keyword evidence="3" id="KW-1185">Reference proteome</keyword>
<sequence>MRLFVTGGTGALGRHAVPALVGAGHDVRALARSARKAEVLRDQGAEPVSGSIVDRDALAAAFRGCDAVVNLASSIPSTTSFVRASAWDECTRVRAEGSAAIVDAALRVGVGRFIQESVVMVYRDGDDRWLDEQSAVDHYPITVGNHAAERSARRFTEAGMHGLVLRFGLFYGPGAAHSEQFVDLARRHVGFTAGRADSFQSSIYLPDATTAIVAALTAPSHLYNIVDDRPVTKRENVDALVAATGRRAWLRGPGRAAELLGTRTTSLTRSLRVSNAAFREATPWRPRFPSVRDGYADMVSATRR</sequence>
<dbReference type="InterPro" id="IPR051783">
    <property type="entry name" value="NAD(P)-dependent_oxidoreduct"/>
</dbReference>
<dbReference type="Pfam" id="PF01370">
    <property type="entry name" value="Epimerase"/>
    <property type="match status" value="1"/>
</dbReference>
<gene>
    <name evidence="2" type="ORF">SAMN05445060_3435</name>
</gene>
<dbReference type="STRING" id="1344003.SAMN05445060_3435"/>
<organism evidence="2 3">
    <name type="scientific">Williamsia sterculiae</name>
    <dbReference type="NCBI Taxonomy" id="1344003"/>
    <lineage>
        <taxon>Bacteria</taxon>
        <taxon>Bacillati</taxon>
        <taxon>Actinomycetota</taxon>
        <taxon>Actinomycetes</taxon>
        <taxon>Mycobacteriales</taxon>
        <taxon>Nocardiaceae</taxon>
        <taxon>Williamsia</taxon>
    </lineage>
</organism>
<dbReference type="RefSeq" id="WP_076481975.1">
    <property type="nucleotide sequence ID" value="NZ_FTNT01000011.1"/>
</dbReference>
<dbReference type="Gene3D" id="3.40.50.720">
    <property type="entry name" value="NAD(P)-binding Rossmann-like Domain"/>
    <property type="match status" value="1"/>
</dbReference>
<dbReference type="Proteomes" id="UP000186218">
    <property type="component" value="Unassembled WGS sequence"/>
</dbReference>
<dbReference type="OrthoDB" id="9787292at2"/>
<reference evidence="2 3" key="1">
    <citation type="submission" date="2017-01" db="EMBL/GenBank/DDBJ databases">
        <authorList>
            <person name="Mah S.A."/>
            <person name="Swanson W.J."/>
            <person name="Moy G.W."/>
            <person name="Vacquier V.D."/>
        </authorList>
    </citation>
    <scope>NUCLEOTIDE SEQUENCE [LARGE SCALE GENOMIC DNA]</scope>
    <source>
        <strain evidence="2 3">CPCC 203464</strain>
    </source>
</reference>
<dbReference type="InterPro" id="IPR001509">
    <property type="entry name" value="Epimerase_deHydtase"/>
</dbReference>
<dbReference type="GO" id="GO:0004029">
    <property type="term" value="F:aldehyde dehydrogenase (NAD+) activity"/>
    <property type="evidence" value="ECO:0007669"/>
    <property type="project" value="TreeGrafter"/>
</dbReference>
<proteinExistence type="predicted"/>
<accession>A0A1N7H2R8</accession>
<name>A0A1N7H2R8_9NOCA</name>
<protein>
    <submittedName>
        <fullName evidence="2">Nucleoside-diphosphate-sugar epimerase</fullName>
    </submittedName>
</protein>
<dbReference type="PANTHER" id="PTHR48079:SF6">
    <property type="entry name" value="NAD(P)-BINDING DOMAIN-CONTAINING PROTEIN-RELATED"/>
    <property type="match status" value="1"/>
</dbReference>
<dbReference type="EMBL" id="FTNT01000011">
    <property type="protein sequence ID" value="SIS19116.1"/>
    <property type="molecule type" value="Genomic_DNA"/>
</dbReference>
<dbReference type="PANTHER" id="PTHR48079">
    <property type="entry name" value="PROTEIN YEEZ"/>
    <property type="match status" value="1"/>
</dbReference>
<evidence type="ECO:0000259" key="1">
    <source>
        <dbReference type="Pfam" id="PF01370"/>
    </source>
</evidence>
<evidence type="ECO:0000313" key="2">
    <source>
        <dbReference type="EMBL" id="SIS19116.1"/>
    </source>
</evidence>
<dbReference type="SUPFAM" id="SSF51735">
    <property type="entry name" value="NAD(P)-binding Rossmann-fold domains"/>
    <property type="match status" value="1"/>
</dbReference>
<feature type="domain" description="NAD-dependent epimerase/dehydratase" evidence="1">
    <location>
        <begin position="4"/>
        <end position="218"/>
    </location>
</feature>